<dbReference type="EMBL" id="VBOY01000124">
    <property type="protein sequence ID" value="TMQ62757.1"/>
    <property type="molecule type" value="Genomic_DNA"/>
</dbReference>
<organism evidence="2 3">
    <name type="scientific">Eiseniibacteriota bacterium</name>
    <dbReference type="NCBI Taxonomy" id="2212470"/>
    <lineage>
        <taxon>Bacteria</taxon>
        <taxon>Candidatus Eiseniibacteriota</taxon>
    </lineage>
</organism>
<dbReference type="AlphaFoldDB" id="A0A538TGL2"/>
<evidence type="ECO:0000259" key="1">
    <source>
        <dbReference type="Pfam" id="PF12867"/>
    </source>
</evidence>
<dbReference type="Gene3D" id="1.20.120.450">
    <property type="entry name" value="dinb family like domain"/>
    <property type="match status" value="1"/>
</dbReference>
<protein>
    <submittedName>
        <fullName evidence="2">DUF664 domain-containing protein</fullName>
    </submittedName>
</protein>
<evidence type="ECO:0000313" key="3">
    <source>
        <dbReference type="Proteomes" id="UP000316609"/>
    </source>
</evidence>
<name>A0A538TGL2_UNCEI</name>
<sequence length="161" mass="18495">MTPHQRQQLIDRYAQGYPEVKQALDGFPEASLTAHPIPGKWSAAEIVHHLADSESISAQRLRKLLAEEHAVIQGYDQERYATLLRYNERPVAPALDAFRAARETTLQILRAMSDHDWQRMAWHTESGHYGTERWLEIYADHAHGHAAQIRRLREAMAPVAR</sequence>
<dbReference type="SUPFAM" id="SSF109854">
    <property type="entry name" value="DinB/YfiT-like putative metalloenzymes"/>
    <property type="match status" value="1"/>
</dbReference>
<dbReference type="InterPro" id="IPR024775">
    <property type="entry name" value="DinB-like"/>
</dbReference>
<reference evidence="2 3" key="1">
    <citation type="journal article" date="2019" name="Nat. Microbiol.">
        <title>Mediterranean grassland soil C-N compound turnover is dependent on rainfall and depth, and is mediated by genomically divergent microorganisms.</title>
        <authorList>
            <person name="Diamond S."/>
            <person name="Andeer P.F."/>
            <person name="Li Z."/>
            <person name="Crits-Christoph A."/>
            <person name="Burstein D."/>
            <person name="Anantharaman K."/>
            <person name="Lane K.R."/>
            <person name="Thomas B.C."/>
            <person name="Pan C."/>
            <person name="Northen T.R."/>
            <person name="Banfield J.F."/>
        </authorList>
    </citation>
    <scope>NUCLEOTIDE SEQUENCE [LARGE SCALE GENOMIC DNA]</scope>
    <source>
        <strain evidence="2">WS_8</strain>
    </source>
</reference>
<dbReference type="Pfam" id="PF12867">
    <property type="entry name" value="DinB_2"/>
    <property type="match status" value="1"/>
</dbReference>
<accession>A0A538TGL2</accession>
<comment type="caution">
    <text evidence="2">The sequence shown here is derived from an EMBL/GenBank/DDBJ whole genome shotgun (WGS) entry which is preliminary data.</text>
</comment>
<feature type="domain" description="DinB-like" evidence="1">
    <location>
        <begin position="17"/>
        <end position="149"/>
    </location>
</feature>
<dbReference type="InterPro" id="IPR034660">
    <property type="entry name" value="DinB/YfiT-like"/>
</dbReference>
<proteinExistence type="predicted"/>
<gene>
    <name evidence="2" type="ORF">E6K78_11255</name>
</gene>
<dbReference type="Proteomes" id="UP000316609">
    <property type="component" value="Unassembled WGS sequence"/>
</dbReference>
<evidence type="ECO:0000313" key="2">
    <source>
        <dbReference type="EMBL" id="TMQ62757.1"/>
    </source>
</evidence>